<proteinExistence type="predicted"/>
<dbReference type="EMBL" id="MU858123">
    <property type="protein sequence ID" value="KAK4212655.1"/>
    <property type="molecule type" value="Genomic_DNA"/>
</dbReference>
<reference evidence="2" key="2">
    <citation type="submission" date="2023-05" db="EMBL/GenBank/DDBJ databases">
        <authorList>
            <consortium name="Lawrence Berkeley National Laboratory"/>
            <person name="Steindorff A."/>
            <person name="Hensen N."/>
            <person name="Bonometti L."/>
            <person name="Westerberg I."/>
            <person name="Brannstrom I.O."/>
            <person name="Guillou S."/>
            <person name="Cros-Aarteil S."/>
            <person name="Calhoun S."/>
            <person name="Haridas S."/>
            <person name="Kuo A."/>
            <person name="Mondo S."/>
            <person name="Pangilinan J."/>
            <person name="Riley R."/>
            <person name="Labutti K."/>
            <person name="Andreopoulos B."/>
            <person name="Lipzen A."/>
            <person name="Chen C."/>
            <person name="Yanf M."/>
            <person name="Daum C."/>
            <person name="Ng V."/>
            <person name="Clum A."/>
            <person name="Ohm R."/>
            <person name="Martin F."/>
            <person name="Silar P."/>
            <person name="Natvig D."/>
            <person name="Lalanne C."/>
            <person name="Gautier V."/>
            <person name="Ament-Velasquez S.L."/>
            <person name="Kruys A."/>
            <person name="Hutchinson M.I."/>
            <person name="Powell A.J."/>
            <person name="Barry K."/>
            <person name="Miller A.N."/>
            <person name="Grigoriev I.V."/>
            <person name="Debuchy R."/>
            <person name="Gladieux P."/>
            <person name="Thoren M.H."/>
            <person name="Johannesson H."/>
        </authorList>
    </citation>
    <scope>NUCLEOTIDE SEQUENCE</scope>
    <source>
        <strain evidence="2">PSN293</strain>
    </source>
</reference>
<keyword evidence="3" id="KW-1185">Reference proteome</keyword>
<dbReference type="PANTHER" id="PTHR38788">
    <property type="entry name" value="CLR5 DOMAIN-CONTAINING PROTEIN"/>
    <property type="match status" value="1"/>
</dbReference>
<sequence length="445" mass="50959">MDLESGKNMLVWKVGRDIKQPSKMPRGRVPSDEEWKAHKENIVQLYIKDNMSREWVRKTMKDWYGFEASDKMYKNRLRKWNLRKNLTKKMYLEIERQQTAGNNPDRFVVGGRVWDAGRVERYIKRRSPPSPLHTSSTPEALFHSIKVYFDAASPNFIWCKGTQDRLCMSKAGGISGRCRLSKFHDRLLAAVTSFTPQSNLGELERSKAVMEDCMEEMRVVLSEQDPFLLPDIFHLLVQMIKKRLPPPQNTSDAPRISQPDLPHLELDQVVVDYGKELSILDLGEAHPLSAVWVMLDSALKIDRDIDMFSRALQLVLDEFEAKLGSNHAGSLMMQLHLFSLQEDVRWKKVVIDLLTVLEGGRGRGHGPGPGFGRLKRALEANEFGQEHVNRVTKFICRMLRARLSNTADRQMNLSLEESTTYPDPEAGLVKCLSLPPVVMEADYLP</sequence>
<comment type="caution">
    <text evidence="2">The sequence shown here is derived from an EMBL/GenBank/DDBJ whole genome shotgun (WGS) entry which is preliminary data.</text>
</comment>
<dbReference type="AlphaFoldDB" id="A0AAN6Y684"/>
<protein>
    <recommendedName>
        <fullName evidence="1">Clr5 domain-containing protein</fullName>
    </recommendedName>
</protein>
<accession>A0AAN6Y684</accession>
<dbReference type="InterPro" id="IPR025676">
    <property type="entry name" value="Clr5_dom"/>
</dbReference>
<dbReference type="PANTHER" id="PTHR38788:SF3">
    <property type="entry name" value="CLR5 DOMAIN-CONTAINING PROTEIN"/>
    <property type="match status" value="1"/>
</dbReference>
<organism evidence="2 3">
    <name type="scientific">Rhypophila decipiens</name>
    <dbReference type="NCBI Taxonomy" id="261697"/>
    <lineage>
        <taxon>Eukaryota</taxon>
        <taxon>Fungi</taxon>
        <taxon>Dikarya</taxon>
        <taxon>Ascomycota</taxon>
        <taxon>Pezizomycotina</taxon>
        <taxon>Sordariomycetes</taxon>
        <taxon>Sordariomycetidae</taxon>
        <taxon>Sordariales</taxon>
        <taxon>Naviculisporaceae</taxon>
        <taxon>Rhypophila</taxon>
    </lineage>
</organism>
<gene>
    <name evidence="2" type="ORF">QBC37DRAFT_465267</name>
</gene>
<evidence type="ECO:0000313" key="2">
    <source>
        <dbReference type="EMBL" id="KAK4212655.1"/>
    </source>
</evidence>
<dbReference type="Pfam" id="PF14420">
    <property type="entry name" value="Clr5"/>
    <property type="match status" value="1"/>
</dbReference>
<dbReference type="Proteomes" id="UP001301769">
    <property type="component" value="Unassembled WGS sequence"/>
</dbReference>
<evidence type="ECO:0000313" key="3">
    <source>
        <dbReference type="Proteomes" id="UP001301769"/>
    </source>
</evidence>
<evidence type="ECO:0000259" key="1">
    <source>
        <dbReference type="Pfam" id="PF14420"/>
    </source>
</evidence>
<feature type="domain" description="Clr5" evidence="1">
    <location>
        <begin position="31"/>
        <end position="84"/>
    </location>
</feature>
<name>A0AAN6Y684_9PEZI</name>
<reference evidence="2" key="1">
    <citation type="journal article" date="2023" name="Mol. Phylogenet. Evol.">
        <title>Genome-scale phylogeny and comparative genomics of the fungal order Sordariales.</title>
        <authorList>
            <person name="Hensen N."/>
            <person name="Bonometti L."/>
            <person name="Westerberg I."/>
            <person name="Brannstrom I.O."/>
            <person name="Guillou S."/>
            <person name="Cros-Aarteil S."/>
            <person name="Calhoun S."/>
            <person name="Haridas S."/>
            <person name="Kuo A."/>
            <person name="Mondo S."/>
            <person name="Pangilinan J."/>
            <person name="Riley R."/>
            <person name="LaButti K."/>
            <person name="Andreopoulos B."/>
            <person name="Lipzen A."/>
            <person name="Chen C."/>
            <person name="Yan M."/>
            <person name="Daum C."/>
            <person name="Ng V."/>
            <person name="Clum A."/>
            <person name="Steindorff A."/>
            <person name="Ohm R.A."/>
            <person name="Martin F."/>
            <person name="Silar P."/>
            <person name="Natvig D.O."/>
            <person name="Lalanne C."/>
            <person name="Gautier V."/>
            <person name="Ament-Velasquez S.L."/>
            <person name="Kruys A."/>
            <person name="Hutchinson M.I."/>
            <person name="Powell A.J."/>
            <person name="Barry K."/>
            <person name="Miller A.N."/>
            <person name="Grigoriev I.V."/>
            <person name="Debuchy R."/>
            <person name="Gladieux P."/>
            <person name="Hiltunen Thoren M."/>
            <person name="Johannesson H."/>
        </authorList>
    </citation>
    <scope>NUCLEOTIDE SEQUENCE</scope>
    <source>
        <strain evidence="2">PSN293</strain>
    </source>
</reference>